<evidence type="ECO:0000259" key="9">
    <source>
        <dbReference type="Pfam" id="PF00881"/>
    </source>
</evidence>
<dbReference type="InterPro" id="IPR000415">
    <property type="entry name" value="Nitroreductase-like"/>
</dbReference>
<feature type="domain" description="Nitroreductase" evidence="9">
    <location>
        <begin position="15"/>
        <end position="176"/>
    </location>
</feature>
<evidence type="ECO:0000313" key="10">
    <source>
        <dbReference type="EMBL" id="QCK13665.1"/>
    </source>
</evidence>
<keyword evidence="6 7" id="KW-0520">NAD</keyword>
<proteinExistence type="inferred from homology"/>
<keyword evidence="4 7" id="KW-0521">NADP</keyword>
<keyword evidence="3 7" id="KW-0288">FMN</keyword>
<dbReference type="RefSeq" id="WP_137089262.1">
    <property type="nucleotide sequence ID" value="NZ_CP028923.1"/>
</dbReference>
<sequence>MADNSQEILTLKNSIQNRRSVYPVAFTEERVDDSIINEMLEAAKWAPTHKLTQPWRFSVFSEEGLQKLADFQSELYKKLSTERGDFKGKTYEKLKTKPLKCSHIIAIGMKRDPKESVPEVEEIISVACAVQNMWLTASAYKVGCYWSTGGVTYEKEALKFFGLDSEDKLLGFLFIGNTDKKWPQSRRTPITEKVEWIRN</sequence>
<evidence type="ECO:0000256" key="8">
    <source>
        <dbReference type="PIRSR" id="PIRSR000232-1"/>
    </source>
</evidence>
<dbReference type="PANTHER" id="PTHR43821:SF1">
    <property type="entry name" value="NAD(P)H NITROREDUCTASE YDJA-RELATED"/>
    <property type="match status" value="1"/>
</dbReference>
<dbReference type="InterPro" id="IPR026021">
    <property type="entry name" value="YdjA-like"/>
</dbReference>
<dbReference type="InterPro" id="IPR029479">
    <property type="entry name" value="Nitroreductase"/>
</dbReference>
<protein>
    <recommendedName>
        <fullName evidence="7">Putative NAD(P)H nitroreductase</fullName>
        <ecNumber evidence="7">1.-.-.-</ecNumber>
    </recommendedName>
</protein>
<dbReference type="CDD" id="cd02135">
    <property type="entry name" value="YdjA-like"/>
    <property type="match status" value="1"/>
</dbReference>
<comment type="cofactor">
    <cofactor evidence="8">
        <name>FMN</name>
        <dbReference type="ChEBI" id="CHEBI:58210"/>
    </cofactor>
    <text evidence="8">Binds 1 FMN per subunit.</text>
</comment>
<comment type="similarity">
    <text evidence="1 7">Belongs to the nitroreductase family.</text>
</comment>
<dbReference type="EMBL" id="CP028923">
    <property type="protein sequence ID" value="QCK13665.1"/>
    <property type="molecule type" value="Genomic_DNA"/>
</dbReference>
<reference evidence="10 11" key="1">
    <citation type="submission" date="2018-04" db="EMBL/GenBank/DDBJ databases">
        <title>Complete genome uncultured novel isolate.</title>
        <authorList>
            <person name="Merlino G."/>
        </authorList>
    </citation>
    <scope>NUCLEOTIDE SEQUENCE [LARGE SCALE GENOMIC DNA]</scope>
    <source>
        <strain evidence="11">R1DC9</strain>
    </source>
</reference>
<organism evidence="10 11">
    <name type="scientific">Mangrovivirga cuniculi</name>
    <dbReference type="NCBI Taxonomy" id="2715131"/>
    <lineage>
        <taxon>Bacteria</taxon>
        <taxon>Pseudomonadati</taxon>
        <taxon>Bacteroidota</taxon>
        <taxon>Cytophagia</taxon>
        <taxon>Cytophagales</taxon>
        <taxon>Mangrovivirgaceae</taxon>
        <taxon>Mangrovivirga</taxon>
    </lineage>
</organism>
<evidence type="ECO:0000256" key="3">
    <source>
        <dbReference type="ARBA" id="ARBA00022643"/>
    </source>
</evidence>
<dbReference type="KEGG" id="fpf:DCC35_02290"/>
<feature type="binding site" description="in other chain" evidence="8">
    <location>
        <begin position="146"/>
        <end position="148"/>
    </location>
    <ligand>
        <name>FMN</name>
        <dbReference type="ChEBI" id="CHEBI:58210"/>
        <note>ligand shared between dimeric partners</note>
    </ligand>
</feature>
<keyword evidence="11" id="KW-1185">Reference proteome</keyword>
<evidence type="ECO:0000256" key="6">
    <source>
        <dbReference type="ARBA" id="ARBA00023027"/>
    </source>
</evidence>
<dbReference type="EC" id="1.-.-.-" evidence="7"/>
<evidence type="ECO:0000256" key="7">
    <source>
        <dbReference type="PIRNR" id="PIRNR000232"/>
    </source>
</evidence>
<gene>
    <name evidence="10" type="ORF">DCC35_02290</name>
</gene>
<dbReference type="AlphaFoldDB" id="A0A4D7JRW9"/>
<name>A0A4D7JRW9_9BACT</name>
<feature type="binding site" evidence="8">
    <location>
        <position position="49"/>
    </location>
    <ligand>
        <name>FMN</name>
        <dbReference type="ChEBI" id="CHEBI:58210"/>
        <note>ligand shared between dimeric partners</note>
    </ligand>
</feature>
<dbReference type="InterPro" id="IPR052530">
    <property type="entry name" value="NAD(P)H_nitroreductase"/>
</dbReference>
<evidence type="ECO:0000256" key="5">
    <source>
        <dbReference type="ARBA" id="ARBA00023002"/>
    </source>
</evidence>
<dbReference type="SUPFAM" id="SSF55469">
    <property type="entry name" value="FMN-dependent nitroreductase-like"/>
    <property type="match status" value="1"/>
</dbReference>
<dbReference type="Gene3D" id="3.40.109.10">
    <property type="entry name" value="NADH Oxidase"/>
    <property type="match status" value="1"/>
</dbReference>
<keyword evidence="5 7" id="KW-0560">Oxidoreductase</keyword>
<evidence type="ECO:0000313" key="11">
    <source>
        <dbReference type="Proteomes" id="UP000298616"/>
    </source>
</evidence>
<evidence type="ECO:0000256" key="2">
    <source>
        <dbReference type="ARBA" id="ARBA00022630"/>
    </source>
</evidence>
<keyword evidence="2 7" id="KW-0285">Flavoprotein</keyword>
<dbReference type="PIRSF" id="PIRSF000232">
    <property type="entry name" value="YdjA"/>
    <property type="match status" value="1"/>
</dbReference>
<evidence type="ECO:0000256" key="1">
    <source>
        <dbReference type="ARBA" id="ARBA00007118"/>
    </source>
</evidence>
<dbReference type="OrthoDB" id="9804207at2"/>
<accession>A0A4D7JRW9</accession>
<evidence type="ECO:0000256" key="4">
    <source>
        <dbReference type="ARBA" id="ARBA00022857"/>
    </source>
</evidence>
<dbReference type="Pfam" id="PF00881">
    <property type="entry name" value="Nitroreductase"/>
    <property type="match status" value="1"/>
</dbReference>
<dbReference type="Proteomes" id="UP000298616">
    <property type="component" value="Chromosome"/>
</dbReference>
<dbReference type="PANTHER" id="PTHR43821">
    <property type="entry name" value="NAD(P)H NITROREDUCTASE YDJA-RELATED"/>
    <property type="match status" value="1"/>
</dbReference>
<dbReference type="GO" id="GO:0016491">
    <property type="term" value="F:oxidoreductase activity"/>
    <property type="evidence" value="ECO:0007669"/>
    <property type="project" value="UniProtKB-UniRule"/>
</dbReference>
<feature type="binding site" description="in other chain" evidence="8">
    <location>
        <begin position="18"/>
        <end position="20"/>
    </location>
    <ligand>
        <name>FMN</name>
        <dbReference type="ChEBI" id="CHEBI:58210"/>
        <note>ligand shared between dimeric partners</note>
    </ligand>
</feature>